<dbReference type="SUPFAM" id="SSF56801">
    <property type="entry name" value="Acetyl-CoA synthetase-like"/>
    <property type="match status" value="1"/>
</dbReference>
<dbReference type="EMBL" id="LTAZ01000013">
    <property type="protein sequence ID" value="KYH24549.1"/>
    <property type="molecule type" value="Genomic_DNA"/>
</dbReference>
<dbReference type="Proteomes" id="UP000075321">
    <property type="component" value="Unassembled WGS sequence"/>
</dbReference>
<dbReference type="AlphaFoldDB" id="A0A151AAA0"/>
<protein>
    <submittedName>
        <fullName evidence="1">AMP-binding enzyme</fullName>
    </submittedName>
</protein>
<dbReference type="Gene3D" id="3.40.50.12780">
    <property type="entry name" value="N-terminal domain of ligase-like"/>
    <property type="match status" value="1"/>
</dbReference>
<comment type="caution">
    <text evidence="1">The sequence shown here is derived from an EMBL/GenBank/DDBJ whole genome shotgun (WGS) entry which is preliminary data.</text>
</comment>
<evidence type="ECO:0000313" key="1">
    <source>
        <dbReference type="EMBL" id="KYH24549.1"/>
    </source>
</evidence>
<accession>A0A151AAA0</accession>
<keyword evidence="2" id="KW-1185">Reference proteome</keyword>
<gene>
    <name evidence="1" type="ORF">HAPAU_35320</name>
</gene>
<proteinExistence type="predicted"/>
<dbReference type="PANTHER" id="PTHR36932">
    <property type="entry name" value="CAPSULAR POLYSACCHARIDE BIOSYNTHESIS PROTEIN"/>
    <property type="match status" value="1"/>
</dbReference>
<dbReference type="PATRIC" id="fig|1008153.3.peg.3724"/>
<name>A0A151AAA0_9EURY</name>
<organism evidence="1 2">
    <name type="scientific">Halalkalicoccus paucihalophilus</name>
    <dbReference type="NCBI Taxonomy" id="1008153"/>
    <lineage>
        <taxon>Archaea</taxon>
        <taxon>Methanobacteriati</taxon>
        <taxon>Methanobacteriota</taxon>
        <taxon>Stenosarchaea group</taxon>
        <taxon>Halobacteria</taxon>
        <taxon>Halobacteriales</taxon>
        <taxon>Halococcaceae</taxon>
        <taxon>Halalkalicoccus</taxon>
    </lineage>
</organism>
<evidence type="ECO:0000313" key="2">
    <source>
        <dbReference type="Proteomes" id="UP000075321"/>
    </source>
</evidence>
<dbReference type="InterPro" id="IPR053158">
    <property type="entry name" value="CapK_Type1_Caps_Biosynth"/>
</dbReference>
<sequence length="461" mass="51923">MNPIERGKITLDVWRARRAIRVEIEARQRRRLAEMLSFARRQSRFYKRHYADVPEVSTDLTQYPPVTKPMLMKHFDDVVTDTAITKAEIDAFVADETKIGERFLGTYPVWTTSGTTGEPGVFVQDETAWTIADVLGDRWIVPAMVSVSPLSRLFTQNLRTALVAVSGGHFAGAAGLEMMRRESALGARRLRLFSPKRPIGDLVSDLNQYQPAILGGYSTVLVELARAQQDGRLDISPALVTPTAEPISEAQKRILKRAFDCVVRELYGATEFIPIAVECERGNLHANTDWVVVEPVDEDYQRVEPGTPSDTVLITSLSNRVQPLVRYDLGDSITMYEERCPCGSAFPIMEVDGRQGDVLQFETDEGEEVPIFPLALSSVVEEVPGIHRTQIIRTAPTTLQVRFDVTPAATEEEVWKHIERELQSFLRTHGINHITIEAVSEPPQREERSGKFRHVWSELKK</sequence>
<dbReference type="PANTHER" id="PTHR36932:SF1">
    <property type="entry name" value="CAPSULAR POLYSACCHARIDE BIOSYNTHESIS PROTEIN"/>
    <property type="match status" value="1"/>
</dbReference>
<dbReference type="InterPro" id="IPR042099">
    <property type="entry name" value="ANL_N_sf"/>
</dbReference>
<reference evidence="1 2" key="1">
    <citation type="submission" date="2016-02" db="EMBL/GenBank/DDBJ databases">
        <title>Genome sequence of Halalkalicoccus paucihalophilus DSM 24557.</title>
        <authorList>
            <person name="Poehlein A."/>
            <person name="Daniel R."/>
        </authorList>
    </citation>
    <scope>NUCLEOTIDE SEQUENCE [LARGE SCALE GENOMIC DNA]</scope>
    <source>
        <strain evidence="1 2">DSM 24557</strain>
    </source>
</reference>